<reference evidence="1 2" key="1">
    <citation type="submission" date="2022-12" db="EMBL/GenBank/DDBJ databases">
        <title>Chromosome-level genome of Tegillarca granosa.</title>
        <authorList>
            <person name="Kim J."/>
        </authorList>
    </citation>
    <scope>NUCLEOTIDE SEQUENCE [LARGE SCALE GENOMIC DNA]</scope>
    <source>
        <strain evidence="1">Teg-2019</strain>
        <tissue evidence="1">Adductor muscle</tissue>
    </source>
</reference>
<gene>
    <name evidence="1" type="ORF">KUTeg_008781</name>
</gene>
<evidence type="ECO:0000313" key="1">
    <source>
        <dbReference type="EMBL" id="KAJ8314220.1"/>
    </source>
</evidence>
<dbReference type="EMBL" id="JARBDR010000342">
    <property type="protein sequence ID" value="KAJ8314220.1"/>
    <property type="molecule type" value="Genomic_DNA"/>
</dbReference>
<name>A0ABQ9FEX8_TEGGR</name>
<accession>A0ABQ9FEX8</accession>
<organism evidence="1 2">
    <name type="scientific">Tegillarca granosa</name>
    <name type="common">Malaysian cockle</name>
    <name type="synonym">Anadara granosa</name>
    <dbReference type="NCBI Taxonomy" id="220873"/>
    <lineage>
        <taxon>Eukaryota</taxon>
        <taxon>Metazoa</taxon>
        <taxon>Spiralia</taxon>
        <taxon>Lophotrochozoa</taxon>
        <taxon>Mollusca</taxon>
        <taxon>Bivalvia</taxon>
        <taxon>Autobranchia</taxon>
        <taxon>Pteriomorphia</taxon>
        <taxon>Arcoida</taxon>
        <taxon>Arcoidea</taxon>
        <taxon>Arcidae</taxon>
        <taxon>Tegillarca</taxon>
    </lineage>
</organism>
<keyword evidence="2" id="KW-1185">Reference proteome</keyword>
<protein>
    <submittedName>
        <fullName evidence="1">Uncharacterized protein</fullName>
    </submittedName>
</protein>
<sequence>MTQNDPVSYDRYHRGDNHHHSVSEKYISLSFQLTLDILGQYTPGIVVNINKESSSADWTMSSCTVKTNYTKLLVPFWWHSRRAFASRNISNKLDITRRTFNNFAKI</sequence>
<proteinExistence type="predicted"/>
<evidence type="ECO:0000313" key="2">
    <source>
        <dbReference type="Proteomes" id="UP001217089"/>
    </source>
</evidence>
<comment type="caution">
    <text evidence="1">The sequence shown here is derived from an EMBL/GenBank/DDBJ whole genome shotgun (WGS) entry which is preliminary data.</text>
</comment>
<dbReference type="Proteomes" id="UP001217089">
    <property type="component" value="Unassembled WGS sequence"/>
</dbReference>